<keyword evidence="7 13" id="KW-0853">WD repeat</keyword>
<feature type="repeat" description="WD" evidence="13">
    <location>
        <begin position="658"/>
        <end position="691"/>
    </location>
</feature>
<feature type="region of interest" description="Disordered" evidence="14">
    <location>
        <begin position="490"/>
        <end position="509"/>
    </location>
</feature>
<evidence type="ECO:0000256" key="13">
    <source>
        <dbReference type="PROSITE-ProRule" id="PRU00221"/>
    </source>
</evidence>
<evidence type="ECO:0000256" key="6">
    <source>
        <dbReference type="ARBA" id="ARBA00022490"/>
    </source>
</evidence>
<dbReference type="PROSITE" id="PS50294">
    <property type="entry name" value="WD_REPEATS_REGION"/>
    <property type="match status" value="3"/>
</dbReference>
<dbReference type="Pfam" id="PF00300">
    <property type="entry name" value="His_Phos_1"/>
    <property type="match status" value="1"/>
</dbReference>
<dbReference type="Gene3D" id="3.40.50.300">
    <property type="entry name" value="P-loop containing nucleotide triphosphate hydrolases"/>
    <property type="match status" value="1"/>
</dbReference>
<evidence type="ECO:0000313" key="16">
    <source>
        <dbReference type="EMBL" id="KAE8410604.1"/>
    </source>
</evidence>
<dbReference type="InterPro" id="IPR001680">
    <property type="entry name" value="WD40_rpt"/>
</dbReference>
<dbReference type="SUPFAM" id="SSF50978">
    <property type="entry name" value="WD40 repeat-like"/>
    <property type="match status" value="2"/>
</dbReference>
<dbReference type="Gene3D" id="2.130.10.10">
    <property type="entry name" value="YVTN repeat-like/Quinoprotein amine dehydrogenase"/>
    <property type="match status" value="4"/>
</dbReference>
<dbReference type="Gene3D" id="3.40.50.1240">
    <property type="entry name" value="Phosphoglycerate mutase-like"/>
    <property type="match status" value="1"/>
</dbReference>
<dbReference type="InterPro" id="IPR036322">
    <property type="entry name" value="WD40_repeat_dom_sf"/>
</dbReference>
<comment type="pathway">
    <text evidence="3">tRNA modification; 5-methoxycarbonylmethyl-2-thiouridine-tRNA biosynthesis.</text>
</comment>
<reference evidence="16 17" key="1">
    <citation type="submission" date="2019-04" db="EMBL/GenBank/DDBJ databases">
        <authorList>
            <consortium name="DOE Joint Genome Institute"/>
            <person name="Mondo S."/>
            <person name="Kjaerbolling I."/>
            <person name="Vesth T."/>
            <person name="Frisvad J.C."/>
            <person name="Nybo J.L."/>
            <person name="Theobald S."/>
            <person name="Kildgaard S."/>
            <person name="Isbrandt T."/>
            <person name="Kuo A."/>
            <person name="Sato A."/>
            <person name="Lyhne E.K."/>
            <person name="Kogle M.E."/>
            <person name="Wiebenga A."/>
            <person name="Kun R.S."/>
            <person name="Lubbers R.J."/>
            <person name="Makela M.R."/>
            <person name="Barry K."/>
            <person name="Chovatia M."/>
            <person name="Clum A."/>
            <person name="Daum C."/>
            <person name="Haridas S."/>
            <person name="He G."/>
            <person name="LaButti K."/>
            <person name="Lipzen A."/>
            <person name="Riley R."/>
            <person name="Salamov A."/>
            <person name="Simmons B.A."/>
            <person name="Magnuson J.K."/>
            <person name="Henrissat B."/>
            <person name="Mortensen U.H."/>
            <person name="Larsen T.O."/>
            <person name="Devries R.P."/>
            <person name="Grigoriev I.V."/>
            <person name="Machida M."/>
            <person name="Baker S.E."/>
            <person name="Andersen M.R."/>
            <person name="Cantor M.N."/>
            <person name="Hua S.X."/>
        </authorList>
    </citation>
    <scope>NUCLEOTIDE SEQUENCE [LARGE SCALE GENOMIC DNA]</scope>
    <source>
        <strain evidence="16 17">CBS 117616</strain>
    </source>
</reference>
<evidence type="ECO:0000256" key="7">
    <source>
        <dbReference type="ARBA" id="ARBA00022574"/>
    </source>
</evidence>
<dbReference type="InterPro" id="IPR013078">
    <property type="entry name" value="His_Pase_superF_clade-1"/>
</dbReference>
<evidence type="ECO:0000256" key="5">
    <source>
        <dbReference type="ARBA" id="ARBA00020267"/>
    </source>
</evidence>
<evidence type="ECO:0000256" key="9">
    <source>
        <dbReference type="ARBA" id="ARBA00022737"/>
    </source>
</evidence>
<dbReference type="PROSITE" id="PS50082">
    <property type="entry name" value="WD_REPEATS_2"/>
    <property type="match status" value="7"/>
</dbReference>
<evidence type="ECO:0000259" key="15">
    <source>
        <dbReference type="Pfam" id="PF01591"/>
    </source>
</evidence>
<feature type="repeat" description="WD" evidence="13">
    <location>
        <begin position="607"/>
        <end position="642"/>
    </location>
</feature>
<dbReference type="SMART" id="SM00855">
    <property type="entry name" value="PGAM"/>
    <property type="match status" value="1"/>
</dbReference>
<evidence type="ECO:0000256" key="11">
    <source>
        <dbReference type="ARBA" id="ARBA00022840"/>
    </source>
</evidence>
<keyword evidence="12" id="KW-0539">Nucleus</keyword>
<dbReference type="SMART" id="SM00320">
    <property type="entry name" value="WD40"/>
    <property type="match status" value="12"/>
</dbReference>
<accession>A0ABQ6W0J4</accession>
<dbReference type="PRINTS" id="PR00991">
    <property type="entry name" value="6PFRUCTKNASE"/>
</dbReference>
<evidence type="ECO:0000256" key="14">
    <source>
        <dbReference type="SAM" id="MobiDB-lite"/>
    </source>
</evidence>
<keyword evidence="8" id="KW-0819">tRNA processing</keyword>
<feature type="repeat" description="WD" evidence="13">
    <location>
        <begin position="951"/>
        <end position="981"/>
    </location>
</feature>
<feature type="repeat" description="WD" evidence="13">
    <location>
        <begin position="1169"/>
        <end position="1200"/>
    </location>
</feature>
<keyword evidence="10" id="KW-0547">Nucleotide-binding</keyword>
<feature type="repeat" description="WD" evidence="13">
    <location>
        <begin position="845"/>
        <end position="879"/>
    </location>
</feature>
<dbReference type="PANTHER" id="PTHR44111:SF1">
    <property type="entry name" value="ELONGATOR COMPLEX PROTEIN 2"/>
    <property type="match status" value="1"/>
</dbReference>
<feature type="domain" description="6-phosphofructo-2-kinase" evidence="15">
    <location>
        <begin position="45"/>
        <end position="252"/>
    </location>
</feature>
<dbReference type="PANTHER" id="PTHR44111">
    <property type="entry name" value="ELONGATOR COMPLEX PROTEIN 2"/>
    <property type="match status" value="1"/>
</dbReference>
<organism evidence="16 17">
    <name type="scientific">Aspergillus pseudocaelatus</name>
    <dbReference type="NCBI Taxonomy" id="1825620"/>
    <lineage>
        <taxon>Eukaryota</taxon>
        <taxon>Fungi</taxon>
        <taxon>Dikarya</taxon>
        <taxon>Ascomycota</taxon>
        <taxon>Pezizomycotina</taxon>
        <taxon>Eurotiomycetes</taxon>
        <taxon>Eurotiomycetidae</taxon>
        <taxon>Eurotiales</taxon>
        <taxon>Aspergillaceae</taxon>
        <taxon>Aspergillus</taxon>
        <taxon>Aspergillus subgen. Circumdati</taxon>
    </lineage>
</organism>
<feature type="repeat" description="WD" evidence="13">
    <location>
        <begin position="1217"/>
        <end position="1260"/>
    </location>
</feature>
<feature type="repeat" description="WD" evidence="13">
    <location>
        <begin position="759"/>
        <end position="806"/>
    </location>
</feature>
<comment type="similarity">
    <text evidence="4">Belongs to the WD repeat ELP2 family.</text>
</comment>
<evidence type="ECO:0000256" key="4">
    <source>
        <dbReference type="ARBA" id="ARBA00005881"/>
    </source>
</evidence>
<feature type="compositionally biased region" description="Polar residues" evidence="14">
    <location>
        <begin position="492"/>
        <end position="505"/>
    </location>
</feature>
<dbReference type="InterPro" id="IPR015943">
    <property type="entry name" value="WD40/YVTN_repeat-like_dom_sf"/>
</dbReference>
<keyword evidence="17" id="KW-1185">Reference proteome</keyword>
<dbReference type="SUPFAM" id="SSF52540">
    <property type="entry name" value="P-loop containing nucleoside triphosphate hydrolases"/>
    <property type="match status" value="1"/>
</dbReference>
<dbReference type="InterPro" id="IPR037289">
    <property type="entry name" value="Elp2"/>
</dbReference>
<evidence type="ECO:0000256" key="10">
    <source>
        <dbReference type="ARBA" id="ARBA00022741"/>
    </source>
</evidence>
<sequence>MDTLLTADIVANSPRFRRKSSTFVDAIHDLPEKADLAPAQLYSTESGRLFHSGRIVIITVGLPARGKTLGVKTRIFHLGDYRRATIPVGQDIPDDYFFVNASASSVLLRQKIVKRCREDIYQFLNDENGQIAIYDAVNPLASGRRSLAKEFAKHDIETLFIESWCDDERIIEENVLRVKISSPDYVGWTSEEAVKHYLTRIHARIPQFQTMEEKDLNYIKMINAGERLIVNNRSFGYLSHRIVFYLLNLHIKSRHTYFARAGVSLEADSYKADASLSEQGEDYAKKMTECLLRHRESEKQATIDQGETDYELKPLTVWTSTRRRTIETAKYLHETGYKVRQRSQLSQLNPGVCEKMSEKKIREEYPDEVAKHELDPYHHRYPRAESYHDLAVRLEPIILELEREQNDLLIIAHESVLRVLYGYLMACNAADIPFLEFPRDEIIEIIPESYQNEARRIHIPDLPKEIIPGSPQDIKIPVPPSGVTTPLVGGLSSPQEGFSTPQSGLRTPREPERISQQHVEDLPALILSSLWHRWNSISRPPLYGIRKPPKSKLMVSITSDYISVGGNRHPAAADWDVQSGVLAFGADNNVALWDPKDKFQRGVYSLLVGHTDKVNAVRFYTYPVTGTKFLVTAAADHTVRIWRGVTGTHLQFTHAQTLEGHTSSINAIAVSDGADLVASGAADGSVKIWRIMFQGEETKSELLTTIVMKPRFFPLALALKPLQADGPMILAVAGTTNIIHIYILEDPLGDTSFRLAAVLSGHEAWVRSLSFTRDKQSKTGDLLLASASQDKYIRLWRIQRGEVTLAGAAGEEDPMLGELEPTLSNKAHQFNAAGSKYSVTFEALLFGNEDWIYTTAWNPSPERQQLLSASADNTLTIWEQDTVSGVWVSAERMGEISVQKGSTTATGSTGGFWIGLWSPDGNQVVSLGRTGSWRAWSYDADADVWVQTLGISGHVRSVNGVRWEPTGGYLLSTSGDQTTRLHAQWLRDGKQSWHEFSRPQIHGYDLNCVDTLGPARFVSGADEKLLRVFDEPKPIAMLLDKLSGFKQSAEGELPDMAQIPVLGLSNQSMGEAPMGEGEGEEANATNIGQAQANQTILSDSNQPPLEDQLARYTLWPEHEKLYGHGYEISAVAVSYDCTLIATACKASSIDHAVVRLYDTSDWHEIRPSLAAHSLTITSLSFSSDDQYLLSVGRDRQWAVYCRSEQDRSAFSLMESHPKGHSRMILDAAWAPVPDIHTFATAGRDKLVKIWQISNGSFVCKTIITLKSSVTAISFLPRAQANSVFLATGEDSGELSLYKIAVDGLEATHLGNIDKLISPSKAITQLAWRPSAKYGTSRDEYSLRLAVASEDTSTRIYAISNMVS</sequence>
<dbReference type="Pfam" id="PF00400">
    <property type="entry name" value="WD40"/>
    <property type="match status" value="7"/>
</dbReference>
<dbReference type="EMBL" id="ML735928">
    <property type="protein sequence ID" value="KAE8410604.1"/>
    <property type="molecule type" value="Genomic_DNA"/>
</dbReference>
<dbReference type="SUPFAM" id="SSF53254">
    <property type="entry name" value="Phosphoglycerate mutase-like"/>
    <property type="match status" value="1"/>
</dbReference>
<evidence type="ECO:0000256" key="12">
    <source>
        <dbReference type="ARBA" id="ARBA00023242"/>
    </source>
</evidence>
<keyword evidence="11" id="KW-0067">ATP-binding</keyword>
<dbReference type="InterPro" id="IPR029033">
    <property type="entry name" value="His_PPase_superfam"/>
</dbReference>
<comment type="subcellular location">
    <subcellularLocation>
        <location evidence="2">Cytoplasm</location>
    </subcellularLocation>
    <subcellularLocation>
        <location evidence="1">Nucleus</location>
    </subcellularLocation>
</comment>
<evidence type="ECO:0000256" key="3">
    <source>
        <dbReference type="ARBA" id="ARBA00005043"/>
    </source>
</evidence>
<dbReference type="Proteomes" id="UP000325395">
    <property type="component" value="Unassembled WGS sequence"/>
</dbReference>
<proteinExistence type="inferred from homology"/>
<protein>
    <recommendedName>
        <fullName evidence="5">Elongator complex protein 2</fullName>
    </recommendedName>
</protein>
<keyword evidence="9" id="KW-0677">Repeat</keyword>
<dbReference type="CDD" id="cd07067">
    <property type="entry name" value="HP_PGM_like"/>
    <property type="match status" value="1"/>
</dbReference>
<evidence type="ECO:0000256" key="2">
    <source>
        <dbReference type="ARBA" id="ARBA00004496"/>
    </source>
</evidence>
<keyword evidence="6" id="KW-0963">Cytoplasm</keyword>
<evidence type="ECO:0000256" key="8">
    <source>
        <dbReference type="ARBA" id="ARBA00022694"/>
    </source>
</evidence>
<evidence type="ECO:0000313" key="17">
    <source>
        <dbReference type="Proteomes" id="UP000325395"/>
    </source>
</evidence>
<name>A0ABQ6W0J4_9EURO</name>
<dbReference type="CDD" id="cd00200">
    <property type="entry name" value="WD40"/>
    <property type="match status" value="1"/>
</dbReference>
<gene>
    <name evidence="16" type="ORF">BDV36DRAFT_289446</name>
</gene>
<dbReference type="InterPro" id="IPR013079">
    <property type="entry name" value="6Phosfructo_kin"/>
</dbReference>
<dbReference type="InterPro" id="IPR027417">
    <property type="entry name" value="P-loop_NTPase"/>
</dbReference>
<dbReference type="InterPro" id="IPR003094">
    <property type="entry name" value="6Pfruct_kin"/>
</dbReference>
<dbReference type="Pfam" id="PF01591">
    <property type="entry name" value="6PF2K"/>
    <property type="match status" value="1"/>
</dbReference>
<evidence type="ECO:0000256" key="1">
    <source>
        <dbReference type="ARBA" id="ARBA00004123"/>
    </source>
</evidence>